<keyword evidence="2" id="KW-0812">Transmembrane</keyword>
<evidence type="ECO:0000256" key="2">
    <source>
        <dbReference type="SAM" id="Phobius"/>
    </source>
</evidence>
<feature type="transmembrane region" description="Helical" evidence="2">
    <location>
        <begin position="6"/>
        <end position="23"/>
    </location>
</feature>
<keyword evidence="2" id="KW-1133">Transmembrane helix</keyword>
<dbReference type="RefSeq" id="WP_110924419.1">
    <property type="nucleotide sequence ID" value="NZ_QJSU01000017.1"/>
</dbReference>
<dbReference type="OrthoDB" id="6659522at2"/>
<proteinExistence type="predicted"/>
<accession>A0A2V4VCG6</accession>
<keyword evidence="4" id="KW-1185">Reference proteome</keyword>
<evidence type="ECO:0000256" key="1">
    <source>
        <dbReference type="SAM" id="MobiDB-lite"/>
    </source>
</evidence>
<comment type="caution">
    <text evidence="3">The sequence shown here is derived from an EMBL/GenBank/DDBJ whole genome shotgun (WGS) entry which is preliminary data.</text>
</comment>
<name>A0A2V4VCG6_9GAMM</name>
<dbReference type="Proteomes" id="UP000247746">
    <property type="component" value="Unassembled WGS sequence"/>
</dbReference>
<dbReference type="EMBL" id="QJSU01000017">
    <property type="protein sequence ID" value="PYE36425.1"/>
    <property type="molecule type" value="Genomic_DNA"/>
</dbReference>
<organism evidence="3 4">
    <name type="scientific">Psychrobacter fozii</name>
    <dbReference type="NCBI Taxonomy" id="198480"/>
    <lineage>
        <taxon>Bacteria</taxon>
        <taxon>Pseudomonadati</taxon>
        <taxon>Pseudomonadota</taxon>
        <taxon>Gammaproteobacteria</taxon>
        <taxon>Moraxellales</taxon>
        <taxon>Moraxellaceae</taxon>
        <taxon>Psychrobacter</taxon>
    </lineage>
</organism>
<sequence>MQMKHLIIFALVGMVGLLGFNLINGSQRDKNREALVSSAASGQSSINAEIPETHIEASSSDAITSKPLGEQPKAILDSATTQIDQAQQVEQKNLEEMDNTAQ</sequence>
<gene>
    <name evidence="3" type="ORF">DFP82_1176</name>
</gene>
<keyword evidence="2" id="KW-0472">Membrane</keyword>
<dbReference type="AlphaFoldDB" id="A0A2V4VCG6"/>
<feature type="region of interest" description="Disordered" evidence="1">
    <location>
        <begin position="34"/>
        <end position="71"/>
    </location>
</feature>
<evidence type="ECO:0000313" key="3">
    <source>
        <dbReference type="EMBL" id="PYE36425.1"/>
    </source>
</evidence>
<reference evidence="3 4" key="1">
    <citation type="submission" date="2018-06" db="EMBL/GenBank/DDBJ databases">
        <title>Genomic Encyclopedia of Type Strains, Phase III (KMG-III): the genomes of soil and plant-associated and newly described type strains.</title>
        <authorList>
            <person name="Whitman W."/>
        </authorList>
    </citation>
    <scope>NUCLEOTIDE SEQUENCE [LARGE SCALE GENOMIC DNA]</scope>
    <source>
        <strain evidence="3 4">CECT 5889</strain>
    </source>
</reference>
<feature type="compositionally biased region" description="Polar residues" evidence="1">
    <location>
        <begin position="38"/>
        <end position="47"/>
    </location>
</feature>
<evidence type="ECO:0000313" key="4">
    <source>
        <dbReference type="Proteomes" id="UP000247746"/>
    </source>
</evidence>
<protein>
    <submittedName>
        <fullName evidence="3">Uncharacterized protein</fullName>
    </submittedName>
</protein>